<reference evidence="9 10" key="1">
    <citation type="submission" date="2018-10" db="EMBL/GenBank/DDBJ databases">
        <title>An updated phylogeny of the Alphaproteobacteria reveals that the parasitic Rickettsiales and Holosporales have independent origins.</title>
        <authorList>
            <person name="Munoz-Gomez S.A."/>
            <person name="Hess S."/>
            <person name="Burger G."/>
            <person name="Lang B.F."/>
            <person name="Susko E."/>
            <person name="Slamovits C.H."/>
            <person name="Roger A.J."/>
        </authorList>
    </citation>
    <scope>NUCLEOTIDE SEQUENCE [LARGE SCALE GENOMIC DNA]</scope>
    <source>
        <strain evidence="9">HOLO01</strain>
    </source>
</reference>
<dbReference type="PANTHER" id="PTHR33991">
    <property type="entry name" value="DNA REPAIR PROTEIN RECO"/>
    <property type="match status" value="1"/>
</dbReference>
<dbReference type="NCBIfam" id="TIGR00613">
    <property type="entry name" value="reco"/>
    <property type="match status" value="1"/>
</dbReference>
<dbReference type="InterPro" id="IPR037278">
    <property type="entry name" value="ARFGAP/RecO"/>
</dbReference>
<comment type="caution">
    <text evidence="9">The sequence shown here is derived from an EMBL/GenBank/DDBJ whole genome shotgun (WGS) entry which is preliminary data.</text>
</comment>
<gene>
    <name evidence="7 9" type="primary">recO</name>
    <name evidence="9" type="ORF">EQU50_05105</name>
</gene>
<evidence type="ECO:0000256" key="3">
    <source>
        <dbReference type="ARBA" id="ARBA00022763"/>
    </source>
</evidence>
<dbReference type="GO" id="GO:0006302">
    <property type="term" value="P:double-strand break repair"/>
    <property type="evidence" value="ECO:0007669"/>
    <property type="project" value="TreeGrafter"/>
</dbReference>
<evidence type="ECO:0000259" key="8">
    <source>
        <dbReference type="Pfam" id="PF11967"/>
    </source>
</evidence>
<dbReference type="GO" id="GO:0043590">
    <property type="term" value="C:bacterial nucleoid"/>
    <property type="evidence" value="ECO:0007669"/>
    <property type="project" value="TreeGrafter"/>
</dbReference>
<dbReference type="Pfam" id="PF11967">
    <property type="entry name" value="RecO_N"/>
    <property type="match status" value="1"/>
</dbReference>
<protein>
    <recommendedName>
        <fullName evidence="2 7">DNA repair protein RecO</fullName>
    </recommendedName>
    <alternativeName>
        <fullName evidence="6 7">Recombination protein O</fullName>
    </alternativeName>
</protein>
<comment type="similarity">
    <text evidence="1 7">Belongs to the RecO family.</text>
</comment>
<keyword evidence="10" id="KW-1185">Reference proteome</keyword>
<dbReference type="RefSeq" id="WP_130154069.1">
    <property type="nucleotide sequence ID" value="NZ_SCFB01000006.1"/>
</dbReference>
<dbReference type="InterPro" id="IPR022572">
    <property type="entry name" value="DNA_rep/recomb_RecO_N"/>
</dbReference>
<evidence type="ECO:0000313" key="9">
    <source>
        <dbReference type="EMBL" id="RZI45815.1"/>
    </source>
</evidence>
<dbReference type="Proteomes" id="UP000293550">
    <property type="component" value="Unassembled WGS sequence"/>
</dbReference>
<dbReference type="PANTHER" id="PTHR33991:SF1">
    <property type="entry name" value="DNA REPAIR PROTEIN RECO"/>
    <property type="match status" value="1"/>
</dbReference>
<dbReference type="OrthoDB" id="9804792at2"/>
<sequence length="232" mass="26614">MEWHDKGIVLSQRPWSESYSIVSIFTPTQGRHVGLIRPGRKPEARNQLQPGNFVQATWKARLADHLGRWQIEMDRATWTPLANIPKRLAALSSVCTLLDQGLPERHLYADLYKSVEKFLQSLATDDHWQTQYVQFELDLLATLGFGLTLDCCAVTRSTENLIYVSPKSGHAVSEDVGRPYADRLLRLPTFLLQEQLTPSEQEMRLALNLTGYFLHRYVFENKPLPVVRQQVL</sequence>
<dbReference type="SUPFAM" id="SSF50249">
    <property type="entry name" value="Nucleic acid-binding proteins"/>
    <property type="match status" value="1"/>
</dbReference>
<dbReference type="InterPro" id="IPR042242">
    <property type="entry name" value="RecO_C"/>
</dbReference>
<feature type="domain" description="DNA replication/recombination mediator RecO N-terminal" evidence="8">
    <location>
        <begin position="1"/>
        <end position="68"/>
    </location>
</feature>
<dbReference type="SUPFAM" id="SSF57863">
    <property type="entry name" value="ArfGap/RecO-like zinc finger"/>
    <property type="match status" value="1"/>
</dbReference>
<keyword evidence="3 7" id="KW-0227">DNA damage</keyword>
<comment type="function">
    <text evidence="7">Involved in DNA repair and RecF pathway recombination.</text>
</comment>
<proteinExistence type="inferred from homology"/>
<organism evidence="9 10">
    <name type="scientific">Candidatus Finniella inopinata</name>
    <dbReference type="NCBI Taxonomy" id="1696036"/>
    <lineage>
        <taxon>Bacteria</taxon>
        <taxon>Pseudomonadati</taxon>
        <taxon>Pseudomonadota</taxon>
        <taxon>Alphaproteobacteria</taxon>
        <taxon>Holosporales</taxon>
        <taxon>Candidatus Paracaedibacteraceae</taxon>
        <taxon>Candidatus Finniella</taxon>
    </lineage>
</organism>
<dbReference type="Gene3D" id="1.20.1440.120">
    <property type="entry name" value="Recombination protein O, C-terminal domain"/>
    <property type="match status" value="1"/>
</dbReference>
<evidence type="ECO:0000256" key="2">
    <source>
        <dbReference type="ARBA" id="ARBA00021310"/>
    </source>
</evidence>
<dbReference type="Pfam" id="PF02565">
    <property type="entry name" value="RecO_C"/>
    <property type="match status" value="1"/>
</dbReference>
<dbReference type="EMBL" id="SCFB01000006">
    <property type="protein sequence ID" value="RZI45815.1"/>
    <property type="molecule type" value="Genomic_DNA"/>
</dbReference>
<dbReference type="AlphaFoldDB" id="A0A4Q7DI98"/>
<dbReference type="HAMAP" id="MF_00201">
    <property type="entry name" value="RecO"/>
    <property type="match status" value="1"/>
</dbReference>
<keyword evidence="5 7" id="KW-0234">DNA repair</keyword>
<evidence type="ECO:0000256" key="6">
    <source>
        <dbReference type="ARBA" id="ARBA00033409"/>
    </source>
</evidence>
<name>A0A4Q7DI98_9PROT</name>
<evidence type="ECO:0000256" key="7">
    <source>
        <dbReference type="HAMAP-Rule" id="MF_00201"/>
    </source>
</evidence>
<evidence type="ECO:0000256" key="5">
    <source>
        <dbReference type="ARBA" id="ARBA00023204"/>
    </source>
</evidence>
<dbReference type="InterPro" id="IPR003717">
    <property type="entry name" value="RecO"/>
</dbReference>
<dbReference type="GO" id="GO:0006310">
    <property type="term" value="P:DNA recombination"/>
    <property type="evidence" value="ECO:0007669"/>
    <property type="project" value="UniProtKB-UniRule"/>
</dbReference>
<dbReference type="InterPro" id="IPR012340">
    <property type="entry name" value="NA-bd_OB-fold"/>
</dbReference>
<evidence type="ECO:0000313" key="10">
    <source>
        <dbReference type="Proteomes" id="UP000293550"/>
    </source>
</evidence>
<keyword evidence="4 7" id="KW-0233">DNA recombination</keyword>
<dbReference type="Gene3D" id="2.40.50.140">
    <property type="entry name" value="Nucleic acid-binding proteins"/>
    <property type="match status" value="1"/>
</dbReference>
<accession>A0A4Q7DI98</accession>
<evidence type="ECO:0000256" key="4">
    <source>
        <dbReference type="ARBA" id="ARBA00023172"/>
    </source>
</evidence>
<evidence type="ECO:0000256" key="1">
    <source>
        <dbReference type="ARBA" id="ARBA00007452"/>
    </source>
</evidence>